<gene>
    <name evidence="1" type="primary">htt_0</name>
    <name evidence="2" type="synonym">htt_1</name>
    <name evidence="4" type="synonym">LOC105263242</name>
    <name evidence="2" type="ORF">g.19307</name>
    <name evidence="1" type="ORF">g.19308</name>
</gene>
<evidence type="ECO:0000313" key="4">
    <source>
        <dbReference type="RefSeq" id="XP_011297623.1"/>
    </source>
</evidence>
<dbReference type="EMBL" id="GBYB01008824">
    <property type="protein sequence ID" value="JAG78591.1"/>
    <property type="molecule type" value="Transcribed_RNA"/>
</dbReference>
<accession>A0A9R1TV81</accession>
<dbReference type="GeneID" id="105263242"/>
<keyword evidence="3" id="KW-1185">Reference proteome</keyword>
<evidence type="ECO:0000313" key="1">
    <source>
        <dbReference type="EMBL" id="JAG72309.1"/>
    </source>
</evidence>
<accession>A0A0C9QPC4</accession>
<dbReference type="KEGG" id="fas:105263242"/>
<dbReference type="EMBL" id="GBYB01002542">
    <property type="protein sequence ID" value="JAG72309.1"/>
    <property type="molecule type" value="Transcribed_RNA"/>
</dbReference>
<proteinExistence type="predicted"/>
<evidence type="ECO:0000313" key="3">
    <source>
        <dbReference type="Proteomes" id="UP000694866"/>
    </source>
</evidence>
<reference evidence="1" key="1">
    <citation type="submission" date="2015-01" db="EMBL/GenBank/DDBJ databases">
        <title>Transcriptome Assembly of Fopius arisanus.</title>
        <authorList>
            <person name="Geib S."/>
        </authorList>
    </citation>
    <scope>NUCLEOTIDE SEQUENCE</scope>
</reference>
<evidence type="ECO:0000313" key="2">
    <source>
        <dbReference type="EMBL" id="JAG78591.1"/>
    </source>
</evidence>
<reference evidence="4" key="2">
    <citation type="submission" date="2025-04" db="UniProtKB">
        <authorList>
            <consortium name="RefSeq"/>
        </authorList>
    </citation>
    <scope>IDENTIFICATION</scope>
    <source>
        <strain evidence="4">USDA-PBARC FA_bdor</strain>
        <tissue evidence="4">Whole organism</tissue>
    </source>
</reference>
<dbReference type="Proteomes" id="UP000694866">
    <property type="component" value="Unplaced"/>
</dbReference>
<sequence>MDEAQICSSILEAYGCQVPDNKQIVELFRTRQEFYSDCSDVSTDEEQHSSLLINNYKNQFSSYKSKSTEETHLLNYEKFARAVFPKNVLMRCILEKIMKNINTGSTNTSTASTISDEFVEMPDDLDVLMRPGMIGKGIIENRPSDDGYRFFHHGVKQTITPRRYIMDNIHDEEFIFKKRR</sequence>
<dbReference type="AlphaFoldDB" id="A0A0C9QPC4"/>
<dbReference type="OrthoDB" id="7605339at2759"/>
<organism evidence="1">
    <name type="scientific">Fopius arisanus</name>
    <dbReference type="NCBI Taxonomy" id="64838"/>
    <lineage>
        <taxon>Eukaryota</taxon>
        <taxon>Metazoa</taxon>
        <taxon>Ecdysozoa</taxon>
        <taxon>Arthropoda</taxon>
        <taxon>Hexapoda</taxon>
        <taxon>Insecta</taxon>
        <taxon>Pterygota</taxon>
        <taxon>Neoptera</taxon>
        <taxon>Endopterygota</taxon>
        <taxon>Hymenoptera</taxon>
        <taxon>Apocrita</taxon>
        <taxon>Ichneumonoidea</taxon>
        <taxon>Braconidae</taxon>
        <taxon>Opiinae</taxon>
        <taxon>Fopius</taxon>
    </lineage>
</organism>
<dbReference type="RefSeq" id="XP_011297623.1">
    <property type="nucleotide sequence ID" value="XM_011299321.1"/>
</dbReference>
<protein>
    <submittedName>
        <fullName evidence="1">Htt_0 protein</fullName>
    </submittedName>
    <submittedName>
        <fullName evidence="2">Htt_1 protein</fullName>
    </submittedName>
</protein>
<name>A0A0C9QPC4_9HYME</name>